<evidence type="ECO:0000256" key="2">
    <source>
        <dbReference type="SAM" id="Phobius"/>
    </source>
</evidence>
<dbReference type="PANTHER" id="PTHR36840:SF1">
    <property type="entry name" value="BLL5714 PROTEIN"/>
    <property type="match status" value="1"/>
</dbReference>
<gene>
    <name evidence="3" type="ORF">D7223_12975</name>
</gene>
<dbReference type="PANTHER" id="PTHR36840">
    <property type="entry name" value="BLL5714 PROTEIN"/>
    <property type="match status" value="1"/>
</dbReference>
<keyword evidence="2" id="KW-1133">Transmembrane helix</keyword>
<keyword evidence="4" id="KW-1185">Reference proteome</keyword>
<comment type="caution">
    <text evidence="3">The sequence shown here is derived from an EMBL/GenBank/DDBJ whole genome shotgun (WGS) entry which is preliminary data.</text>
</comment>
<dbReference type="EMBL" id="RBAK01000004">
    <property type="protein sequence ID" value="RKN47662.1"/>
    <property type="molecule type" value="Genomic_DNA"/>
</dbReference>
<feature type="transmembrane region" description="Helical" evidence="2">
    <location>
        <begin position="380"/>
        <end position="399"/>
    </location>
</feature>
<protein>
    <submittedName>
        <fullName evidence="3">Low temperature requirement protein A</fullName>
    </submittedName>
</protein>
<accession>A0A3A9ZGI4</accession>
<feature type="transmembrane region" description="Helical" evidence="2">
    <location>
        <begin position="285"/>
        <end position="304"/>
    </location>
</feature>
<dbReference type="OrthoDB" id="3405457at2"/>
<evidence type="ECO:0000256" key="1">
    <source>
        <dbReference type="SAM" id="MobiDB-lite"/>
    </source>
</evidence>
<keyword evidence="2" id="KW-0472">Membrane</keyword>
<feature type="transmembrane region" description="Helical" evidence="2">
    <location>
        <begin position="420"/>
        <end position="451"/>
    </location>
</feature>
<dbReference type="Proteomes" id="UP000281726">
    <property type="component" value="Unassembled WGS sequence"/>
</dbReference>
<name>A0A3A9ZGI4_9ACTN</name>
<feature type="transmembrane region" description="Helical" evidence="2">
    <location>
        <begin position="239"/>
        <end position="259"/>
    </location>
</feature>
<evidence type="ECO:0000313" key="3">
    <source>
        <dbReference type="EMBL" id="RKN47662.1"/>
    </source>
</evidence>
<dbReference type="AlphaFoldDB" id="A0A3A9ZGI4"/>
<proteinExistence type="predicted"/>
<organism evidence="3 4">
    <name type="scientific">Micromonospora endolithica</name>
    <dbReference type="NCBI Taxonomy" id="230091"/>
    <lineage>
        <taxon>Bacteria</taxon>
        <taxon>Bacillati</taxon>
        <taxon>Actinomycetota</taxon>
        <taxon>Actinomycetes</taxon>
        <taxon>Micromonosporales</taxon>
        <taxon>Micromonosporaceae</taxon>
        <taxon>Micromonospora</taxon>
    </lineage>
</organism>
<sequence>MATAAPGRLVQAGPEGGCGGSVASGRLWPPAVEHVGCPERVDSAAPDRFGAGGDAPARESPGAMRTGEGRDDPGKLLRGPEQSRQANFLELFFDLVLVFALKGVVDRVTPDLLDSDLAIRWSSLLYAVLLALPLLWLWTTTVHITSRFDPRHQGIQVMVLVSAFGLLLMTTSLAHAFIGRGLVFAVPYVVLQVGRPLILAALVRGHLPLRALYLRSAAWSAVSAVPWLAGGILQDEARVLLWSVAIVLDLVGARVGWFVPHLRRRAISAWALHSGHHLAERYQQLLLVALGESVLAVGTTYTVLPAGVGNTLGLVVAFVTTILLWRIYFYRSGQVLAEAVTMAKDRDSIGRRTGAAHMIMVIGILAVAVGAEVVQERPTAGVLPVWLVMILGGPVLFLLGRIRLERVVFDRVSTRRTVGIVLLLALAIPLLFSTPLVAATAAALVLLGIAIADARQAGRQPGEVPTPSG</sequence>
<reference evidence="3 4" key="1">
    <citation type="journal article" date="2004" name="Syst. Appl. Microbiol.">
        <title>Cryptoendolithic actinomycetes from antarctic sandstone rock samples: Micromonospora endolithica sp. nov. and two isolates related to Micromonospora coerulea Jensen 1932.</title>
        <authorList>
            <person name="Hirsch P."/>
            <person name="Mevs U."/>
            <person name="Kroppenstedt R.M."/>
            <person name="Schumann P."/>
            <person name="Stackebrandt E."/>
        </authorList>
    </citation>
    <scope>NUCLEOTIDE SEQUENCE [LARGE SCALE GENOMIC DNA]</scope>
    <source>
        <strain evidence="3 4">JCM 12677</strain>
    </source>
</reference>
<feature type="transmembrane region" description="Helical" evidence="2">
    <location>
        <begin position="310"/>
        <end position="329"/>
    </location>
</feature>
<keyword evidence="2" id="KW-0812">Transmembrane</keyword>
<feature type="transmembrane region" description="Helical" evidence="2">
    <location>
        <begin position="184"/>
        <end position="203"/>
    </location>
</feature>
<feature type="region of interest" description="Disordered" evidence="1">
    <location>
        <begin position="42"/>
        <end position="79"/>
    </location>
</feature>
<feature type="transmembrane region" description="Helical" evidence="2">
    <location>
        <begin position="157"/>
        <end position="178"/>
    </location>
</feature>
<feature type="transmembrane region" description="Helical" evidence="2">
    <location>
        <begin position="125"/>
        <end position="145"/>
    </location>
</feature>
<evidence type="ECO:0000313" key="4">
    <source>
        <dbReference type="Proteomes" id="UP000281726"/>
    </source>
</evidence>
<feature type="transmembrane region" description="Helical" evidence="2">
    <location>
        <begin position="354"/>
        <end position="374"/>
    </location>
</feature>
<dbReference type="Pfam" id="PF06772">
    <property type="entry name" value="LtrA"/>
    <property type="match status" value="1"/>
</dbReference>
<feature type="region of interest" description="Disordered" evidence="1">
    <location>
        <begin position="1"/>
        <end position="22"/>
    </location>
</feature>
<dbReference type="InterPro" id="IPR010640">
    <property type="entry name" value="Low_temperature_requirement_A"/>
</dbReference>